<evidence type="ECO:0000313" key="3">
    <source>
        <dbReference type="EMBL" id="TCD26460.1"/>
    </source>
</evidence>
<accession>A0A4R0PV82</accession>
<dbReference type="InterPro" id="IPR015946">
    <property type="entry name" value="KH_dom-like_a/b"/>
</dbReference>
<dbReference type="InterPro" id="IPR019953">
    <property type="entry name" value="OHR"/>
</dbReference>
<sequence length="143" mass="15016">MENSNNSTSKVVYTGTTTTTGGRQGASKSSDGRLDITLTPPGGRGEGTNPEQLFAAGWSACFLGAMGKSAAIKNIKLPADSHIDAEVDLVLSDTEGYSLQVRLNINLPGIDREDALAIAEHAHTLCPYSKAIKGNINVETNIL</sequence>
<gene>
    <name evidence="3" type="ORF">EZ456_12730</name>
</gene>
<dbReference type="Proteomes" id="UP000293925">
    <property type="component" value="Unassembled WGS sequence"/>
</dbReference>
<evidence type="ECO:0000256" key="1">
    <source>
        <dbReference type="ARBA" id="ARBA00007378"/>
    </source>
</evidence>
<feature type="compositionally biased region" description="Polar residues" evidence="2">
    <location>
        <begin position="1"/>
        <end position="11"/>
    </location>
</feature>
<dbReference type="Gene3D" id="3.30.300.20">
    <property type="match status" value="1"/>
</dbReference>
<dbReference type="PANTHER" id="PTHR33797:SF2">
    <property type="entry name" value="ORGANIC HYDROPEROXIDE RESISTANCE PROTEIN-LIKE"/>
    <property type="match status" value="1"/>
</dbReference>
<comment type="caution">
    <text evidence="3">The sequence shown here is derived from an EMBL/GenBank/DDBJ whole genome shotgun (WGS) entry which is preliminary data.</text>
</comment>
<dbReference type="RefSeq" id="WP_131530707.1">
    <property type="nucleotide sequence ID" value="NZ_SJSO01000009.1"/>
</dbReference>
<dbReference type="Gene3D" id="2.20.25.10">
    <property type="match status" value="1"/>
</dbReference>
<name>A0A4R0PV82_9SPHI</name>
<dbReference type="GO" id="GO:0006979">
    <property type="term" value="P:response to oxidative stress"/>
    <property type="evidence" value="ECO:0007669"/>
    <property type="project" value="InterPro"/>
</dbReference>
<evidence type="ECO:0000313" key="4">
    <source>
        <dbReference type="Proteomes" id="UP000293925"/>
    </source>
</evidence>
<reference evidence="3 4" key="1">
    <citation type="submission" date="2019-02" db="EMBL/GenBank/DDBJ databases">
        <title>Pedobacter sp. RP-3-21 sp. nov., isolated from Arctic soil.</title>
        <authorList>
            <person name="Dahal R.H."/>
        </authorList>
    </citation>
    <scope>NUCLEOTIDE SEQUENCE [LARGE SCALE GENOMIC DNA]</scope>
    <source>
        <strain evidence="3 4">RP-3-21</strain>
    </source>
</reference>
<comment type="similarity">
    <text evidence="1">Belongs to the OsmC/Ohr family.</text>
</comment>
<dbReference type="Pfam" id="PF02566">
    <property type="entry name" value="OsmC"/>
    <property type="match status" value="1"/>
</dbReference>
<protein>
    <submittedName>
        <fullName evidence="3">Organic hydroperoxide resistance protein</fullName>
    </submittedName>
</protein>
<feature type="region of interest" description="Disordered" evidence="2">
    <location>
        <begin position="1"/>
        <end position="49"/>
    </location>
</feature>
<proteinExistence type="inferred from homology"/>
<dbReference type="EMBL" id="SJSO01000009">
    <property type="protein sequence ID" value="TCD26460.1"/>
    <property type="molecule type" value="Genomic_DNA"/>
</dbReference>
<dbReference type="InterPro" id="IPR003718">
    <property type="entry name" value="OsmC/Ohr_fam"/>
</dbReference>
<organism evidence="3 4">
    <name type="scientific">Pedobacter psychrodurus</name>
    <dbReference type="NCBI Taxonomy" id="2530456"/>
    <lineage>
        <taxon>Bacteria</taxon>
        <taxon>Pseudomonadati</taxon>
        <taxon>Bacteroidota</taxon>
        <taxon>Sphingobacteriia</taxon>
        <taxon>Sphingobacteriales</taxon>
        <taxon>Sphingobacteriaceae</taxon>
        <taxon>Pedobacter</taxon>
    </lineage>
</organism>
<dbReference type="NCBIfam" id="TIGR03561">
    <property type="entry name" value="organ_hyd_perox"/>
    <property type="match status" value="1"/>
</dbReference>
<dbReference type="SUPFAM" id="SSF82784">
    <property type="entry name" value="OsmC-like"/>
    <property type="match status" value="1"/>
</dbReference>
<dbReference type="PANTHER" id="PTHR33797">
    <property type="entry name" value="ORGANIC HYDROPEROXIDE RESISTANCE PROTEIN-LIKE"/>
    <property type="match status" value="1"/>
</dbReference>
<evidence type="ECO:0000256" key="2">
    <source>
        <dbReference type="SAM" id="MobiDB-lite"/>
    </source>
</evidence>
<dbReference type="AlphaFoldDB" id="A0A4R0PV82"/>
<dbReference type="InterPro" id="IPR036102">
    <property type="entry name" value="OsmC/Ohrsf"/>
</dbReference>
<keyword evidence="4" id="KW-1185">Reference proteome</keyword>
<dbReference type="OrthoDB" id="9797508at2"/>